<gene>
    <name evidence="3" type="ORF">QWZ16_18155</name>
</gene>
<dbReference type="EMBL" id="JAUFQC010000027">
    <property type="protein sequence ID" value="MDN3611525.1"/>
    <property type="molecule type" value="Genomic_DNA"/>
</dbReference>
<sequence length="243" mass="27403">MSIKLINASTGNAYVYALGDIRPYLATRDLQKEFEAATKALGCADDDYYRVFSYQVARGNTEDLTFRPYAYIAEKADWVFTINEIDTYMIVPKYVNELDALIAALNKHTDASSVALVGAMGVQTTDNDLRLPSVVCNHVLTQPVGDKTPITIKPNDGLSASRRALNYLVFNFNDLLKDKPNIEGQLIEINYQTYFKAQDRVLIEMILTYRNQSLEESYSCGIDVTDEYPFIDFPLRSYVPKAA</sequence>
<evidence type="ECO:0000313" key="3">
    <source>
        <dbReference type="EMBL" id="MDN3611525.1"/>
    </source>
</evidence>
<organism evidence="3 4">
    <name type="scientific">Vibrio ostreicida</name>
    <dbReference type="NCBI Taxonomy" id="526588"/>
    <lineage>
        <taxon>Bacteria</taxon>
        <taxon>Pseudomonadati</taxon>
        <taxon>Pseudomonadota</taxon>
        <taxon>Gammaproteobacteria</taxon>
        <taxon>Vibrionales</taxon>
        <taxon>Vibrionaceae</taxon>
        <taxon>Vibrio</taxon>
    </lineage>
</organism>
<dbReference type="Pfam" id="PF18065">
    <property type="entry name" value="PatG_C"/>
    <property type="match status" value="1"/>
</dbReference>
<proteinExistence type="predicted"/>
<dbReference type="RefSeq" id="WP_170882700.1">
    <property type="nucleotide sequence ID" value="NZ_JABEYA020000005.1"/>
</dbReference>
<protein>
    <recommendedName>
        <fullName evidence="5">PatG domain-containing protein</fullName>
    </recommendedName>
</protein>
<accession>A0ABT8BZP5</accession>
<dbReference type="Proteomes" id="UP001238540">
    <property type="component" value="Unassembled WGS sequence"/>
</dbReference>
<dbReference type="InterPro" id="IPR040483">
    <property type="entry name" value="PatG_dom"/>
</dbReference>
<keyword evidence="4" id="KW-1185">Reference proteome</keyword>
<evidence type="ECO:0008006" key="5">
    <source>
        <dbReference type="Google" id="ProtNLM"/>
    </source>
</evidence>
<evidence type="ECO:0000313" key="4">
    <source>
        <dbReference type="Proteomes" id="UP001238540"/>
    </source>
</evidence>
<feature type="domain" description="PatG" evidence="1">
    <location>
        <begin position="14"/>
        <end position="111"/>
    </location>
</feature>
<evidence type="ECO:0000259" key="1">
    <source>
        <dbReference type="Pfam" id="PF18047"/>
    </source>
</evidence>
<feature type="domain" description="PatG C-terminal" evidence="2">
    <location>
        <begin position="154"/>
        <end position="238"/>
    </location>
</feature>
<dbReference type="Pfam" id="PF18047">
    <property type="entry name" value="PatG_D"/>
    <property type="match status" value="1"/>
</dbReference>
<comment type="caution">
    <text evidence="3">The sequence shown here is derived from an EMBL/GenBank/DDBJ whole genome shotgun (WGS) entry which is preliminary data.</text>
</comment>
<dbReference type="InterPro" id="IPR040636">
    <property type="entry name" value="PatG_C"/>
</dbReference>
<evidence type="ECO:0000259" key="2">
    <source>
        <dbReference type="Pfam" id="PF18065"/>
    </source>
</evidence>
<name>A0ABT8BZP5_9VIBR</name>
<reference evidence="4" key="1">
    <citation type="journal article" date="2019" name="Int. J. Syst. Evol. Microbiol.">
        <title>The Global Catalogue of Microorganisms (GCM) 10K type strain sequencing project: providing services to taxonomists for standard genome sequencing and annotation.</title>
        <authorList>
            <consortium name="The Broad Institute Genomics Platform"/>
            <consortium name="The Broad Institute Genome Sequencing Center for Infectious Disease"/>
            <person name="Wu L."/>
            <person name="Ma J."/>
        </authorList>
    </citation>
    <scope>NUCLEOTIDE SEQUENCE [LARGE SCALE GENOMIC DNA]</scope>
    <source>
        <strain evidence="4">CECT 7398</strain>
    </source>
</reference>